<evidence type="ECO:0000256" key="1">
    <source>
        <dbReference type="ARBA" id="ARBA00022603"/>
    </source>
</evidence>
<dbReference type="InterPro" id="IPR036388">
    <property type="entry name" value="WH-like_DNA-bd_sf"/>
</dbReference>
<keyword evidence="1 5" id="KW-0489">Methyltransferase</keyword>
<name>A0A2V1DD33_9PLEO</name>
<evidence type="ECO:0000313" key="5">
    <source>
        <dbReference type="EMBL" id="PVH96057.1"/>
    </source>
</evidence>
<dbReference type="GO" id="GO:0032259">
    <property type="term" value="P:methylation"/>
    <property type="evidence" value="ECO:0007669"/>
    <property type="project" value="UniProtKB-KW"/>
</dbReference>
<organism evidence="5 6">
    <name type="scientific">Periconia macrospinosa</name>
    <dbReference type="NCBI Taxonomy" id="97972"/>
    <lineage>
        <taxon>Eukaryota</taxon>
        <taxon>Fungi</taxon>
        <taxon>Dikarya</taxon>
        <taxon>Ascomycota</taxon>
        <taxon>Pezizomycotina</taxon>
        <taxon>Dothideomycetes</taxon>
        <taxon>Pleosporomycetidae</taxon>
        <taxon>Pleosporales</taxon>
        <taxon>Massarineae</taxon>
        <taxon>Periconiaceae</taxon>
        <taxon>Periconia</taxon>
    </lineage>
</organism>
<keyword evidence="2 5" id="KW-0808">Transferase</keyword>
<dbReference type="GO" id="GO:0008171">
    <property type="term" value="F:O-methyltransferase activity"/>
    <property type="evidence" value="ECO:0007669"/>
    <property type="project" value="InterPro"/>
</dbReference>
<dbReference type="SUPFAM" id="SSF53335">
    <property type="entry name" value="S-adenosyl-L-methionine-dependent methyltransferases"/>
    <property type="match status" value="1"/>
</dbReference>
<dbReference type="STRING" id="97972.A0A2V1DD33"/>
<dbReference type="Gene3D" id="1.10.10.10">
    <property type="entry name" value="Winged helix-like DNA-binding domain superfamily/Winged helix DNA-binding domain"/>
    <property type="match status" value="1"/>
</dbReference>
<dbReference type="InterPro" id="IPR016461">
    <property type="entry name" value="COMT-like"/>
</dbReference>
<dbReference type="OrthoDB" id="1606438at2759"/>
<dbReference type="AlphaFoldDB" id="A0A2V1DD33"/>
<dbReference type="Gene3D" id="3.40.50.150">
    <property type="entry name" value="Vaccinia Virus protein VP39"/>
    <property type="match status" value="1"/>
</dbReference>
<dbReference type="SUPFAM" id="SSF46785">
    <property type="entry name" value="Winged helix' DNA-binding domain"/>
    <property type="match status" value="1"/>
</dbReference>
<feature type="domain" description="O-methyltransferase C-terminal" evidence="4">
    <location>
        <begin position="196"/>
        <end position="395"/>
    </location>
</feature>
<keyword evidence="3" id="KW-0949">S-adenosyl-L-methionine</keyword>
<dbReference type="InterPro" id="IPR001077">
    <property type="entry name" value="COMT_C"/>
</dbReference>
<dbReference type="Pfam" id="PF00891">
    <property type="entry name" value="Methyltransf_2"/>
    <property type="match status" value="1"/>
</dbReference>
<protein>
    <submittedName>
        <fullName evidence="5">S-adenosyl-L-methionine-dependent methyltransferase</fullName>
    </submittedName>
</protein>
<keyword evidence="6" id="KW-1185">Reference proteome</keyword>
<dbReference type="InterPro" id="IPR036390">
    <property type="entry name" value="WH_DNA-bd_sf"/>
</dbReference>
<evidence type="ECO:0000313" key="6">
    <source>
        <dbReference type="Proteomes" id="UP000244855"/>
    </source>
</evidence>
<evidence type="ECO:0000256" key="3">
    <source>
        <dbReference type="ARBA" id="ARBA00022691"/>
    </source>
</evidence>
<dbReference type="EMBL" id="KZ805475">
    <property type="protein sequence ID" value="PVH96057.1"/>
    <property type="molecule type" value="Genomic_DNA"/>
</dbReference>
<evidence type="ECO:0000259" key="4">
    <source>
        <dbReference type="Pfam" id="PF00891"/>
    </source>
</evidence>
<proteinExistence type="predicted"/>
<dbReference type="PANTHER" id="PTHR43712:SF16">
    <property type="entry name" value="O-METHYLTRANSFERASE ELCB"/>
    <property type="match status" value="1"/>
</dbReference>
<dbReference type="PANTHER" id="PTHR43712">
    <property type="entry name" value="PUTATIVE (AFU_ORTHOLOGUE AFUA_4G14580)-RELATED"/>
    <property type="match status" value="1"/>
</dbReference>
<reference evidence="5 6" key="1">
    <citation type="journal article" date="2018" name="Sci. Rep.">
        <title>Comparative genomics provides insights into the lifestyle and reveals functional heterogeneity of dark septate endophytic fungi.</title>
        <authorList>
            <person name="Knapp D.G."/>
            <person name="Nemeth J.B."/>
            <person name="Barry K."/>
            <person name="Hainaut M."/>
            <person name="Henrissat B."/>
            <person name="Johnson J."/>
            <person name="Kuo A."/>
            <person name="Lim J.H.P."/>
            <person name="Lipzen A."/>
            <person name="Nolan M."/>
            <person name="Ohm R.A."/>
            <person name="Tamas L."/>
            <person name="Grigoriev I.V."/>
            <person name="Spatafora J.W."/>
            <person name="Nagy L.G."/>
            <person name="Kovacs G.M."/>
        </authorList>
    </citation>
    <scope>NUCLEOTIDE SEQUENCE [LARGE SCALE GENOMIC DNA]</scope>
    <source>
        <strain evidence="5 6">DSE2036</strain>
    </source>
</reference>
<dbReference type="Proteomes" id="UP000244855">
    <property type="component" value="Unassembled WGS sequence"/>
</dbReference>
<gene>
    <name evidence="5" type="ORF">DM02DRAFT_688656</name>
</gene>
<dbReference type="InterPro" id="IPR029063">
    <property type="entry name" value="SAM-dependent_MTases_sf"/>
</dbReference>
<evidence type="ECO:0000256" key="2">
    <source>
        <dbReference type="ARBA" id="ARBA00022679"/>
    </source>
</evidence>
<dbReference type="PROSITE" id="PS51683">
    <property type="entry name" value="SAM_OMT_II"/>
    <property type="match status" value="1"/>
</dbReference>
<sequence length="430" mass="47697">MASPSILELSQSVATNTSIFHDYLTAEGLPLPSHEPSIPPPPLNLPSEIAAARDAAIQASYDLYELLIGPYGILLNGMFQNSRMLALEFIHTHKIGQSLGQNNVTTFKDIAKSSNLDEDDTRRMLRLAMTNRIFREPEPGVVAHSAASHVLATNPFVAAWAGVATKENWPAFQRTTEALTKWPGSQDPLKTAFSLAHNFTDLPFVEWEKDPPRAKQFSNAMKFLNAGAQPEMILSAIDYPFSTKNKVTFIDVGGSHGVAAIALAEKHPQLSCIVQDFPNVIQGADAQLPEHLRGRVKYMAHDFWTEQVVKGADIYFFRWIFHDWSDEYAIRILRQTVPALKEGARIIINDACIPPPGVLTTKQEMDLRTVDILMKVFTNAKECEAGDWHALFEKADSRFRFLGITTPPSARDSIIQAEWCPAAESGSVIS</sequence>
<accession>A0A2V1DD33</accession>